<dbReference type="Gene3D" id="3.40.420.10">
    <property type="entry name" value="Ricin (A subunit), domain 1"/>
    <property type="match status" value="1"/>
</dbReference>
<dbReference type="GO" id="GO:0017148">
    <property type="term" value="P:negative regulation of translation"/>
    <property type="evidence" value="ECO:0007669"/>
    <property type="project" value="UniProtKB-KW"/>
</dbReference>
<dbReference type="InterPro" id="IPR036041">
    <property type="entry name" value="Ribosome-inact_prot_sf"/>
</dbReference>
<keyword evidence="4 6" id="KW-0611">Plant defense</keyword>
<dbReference type="PROSITE" id="PS00275">
    <property type="entry name" value="SHIGA_RICIN"/>
    <property type="match status" value="1"/>
</dbReference>
<accession>Q8GZP0</accession>
<name>Q8GZP0_9ROSI</name>
<dbReference type="GO" id="GO:0006952">
    <property type="term" value="P:defense response"/>
    <property type="evidence" value="ECO:0007669"/>
    <property type="project" value="UniProtKB-KW"/>
</dbReference>
<organism evidence="8">
    <name type="scientific">Euphorbia serrata</name>
    <dbReference type="NCBI Taxonomy" id="196589"/>
    <lineage>
        <taxon>Eukaryota</taxon>
        <taxon>Viridiplantae</taxon>
        <taxon>Streptophyta</taxon>
        <taxon>Embryophyta</taxon>
        <taxon>Tracheophyta</taxon>
        <taxon>Spermatophyta</taxon>
        <taxon>Magnoliopsida</taxon>
        <taxon>eudicotyledons</taxon>
        <taxon>Gunneridae</taxon>
        <taxon>Pentapetalae</taxon>
        <taxon>rosids</taxon>
        <taxon>fabids</taxon>
        <taxon>Malpighiales</taxon>
        <taxon>Euphorbiaceae</taxon>
        <taxon>Euphorbioideae</taxon>
        <taxon>Euphorbieae</taxon>
        <taxon>Euphorbia</taxon>
        <taxon>Euphorbia subgen. Esula</taxon>
        <taxon>Euphorbia sect. Chylogala</taxon>
    </lineage>
</organism>
<dbReference type="InterPro" id="IPR017988">
    <property type="entry name" value="Ribosome_inactivat_prot_CS"/>
</dbReference>
<evidence type="ECO:0000256" key="1">
    <source>
        <dbReference type="ARBA" id="ARBA00000237"/>
    </source>
</evidence>
<feature type="signal peptide" evidence="7">
    <location>
        <begin position="1"/>
        <end position="20"/>
    </location>
</feature>
<dbReference type="InterPro" id="IPR016138">
    <property type="entry name" value="Ribosome_inactivat_prot_sub1"/>
</dbReference>
<comment type="similarity">
    <text evidence="6">Belongs to the ribosome-inactivating protein family.</text>
</comment>
<dbReference type="PANTHER" id="PTHR33453">
    <property type="match status" value="1"/>
</dbReference>
<feature type="chain" id="PRO_5004306918" description="rRNA N-glycosylase" evidence="7">
    <location>
        <begin position="21"/>
        <end position="297"/>
    </location>
</feature>
<gene>
    <name evidence="8" type="primary">Eus1</name>
</gene>
<evidence type="ECO:0000256" key="7">
    <source>
        <dbReference type="SAM" id="SignalP"/>
    </source>
</evidence>
<evidence type="ECO:0000256" key="6">
    <source>
        <dbReference type="RuleBase" id="RU004915"/>
    </source>
</evidence>
<keyword evidence="7" id="KW-0732">Signal</keyword>
<evidence type="ECO:0000256" key="5">
    <source>
        <dbReference type="ARBA" id="ARBA00023193"/>
    </source>
</evidence>
<reference evidence="8" key="1">
    <citation type="submission" date="2001-12" db="EMBL/GenBank/DDBJ databases">
        <title>Purification, characterization and molecular cloning of euserratins, new type 1 ribosome-inactivating proteins from Euphorbia serrata L.</title>
        <authorList>
            <person name="Girbes T."/>
            <person name="Arias F.J."/>
            <person name="Benvenuto E."/>
        </authorList>
    </citation>
    <scope>NUCLEOTIDE SEQUENCE</scope>
</reference>
<keyword evidence="8" id="KW-0326">Glycosidase</keyword>
<proteinExistence type="evidence at transcript level"/>
<keyword evidence="2 6" id="KW-0800">Toxin</keyword>
<evidence type="ECO:0000256" key="2">
    <source>
        <dbReference type="ARBA" id="ARBA00022656"/>
    </source>
</evidence>
<dbReference type="Gene3D" id="4.10.470.10">
    <property type="entry name" value="Ricin (A Subunit), domain 2"/>
    <property type="match status" value="1"/>
</dbReference>
<evidence type="ECO:0000313" key="8">
    <source>
        <dbReference type="EMBL" id="AAO15530.1"/>
    </source>
</evidence>
<dbReference type="GO" id="GO:0030598">
    <property type="term" value="F:rRNA N-glycosylase activity"/>
    <property type="evidence" value="ECO:0007669"/>
    <property type="project" value="UniProtKB-EC"/>
</dbReference>
<keyword evidence="5 6" id="KW-0652">Protein synthesis inhibitor</keyword>
<dbReference type="Pfam" id="PF00161">
    <property type="entry name" value="RIP"/>
    <property type="match status" value="1"/>
</dbReference>
<dbReference type="InterPro" id="IPR016139">
    <property type="entry name" value="Ribosome_inactivat_prot_sub2"/>
</dbReference>
<dbReference type="AlphaFoldDB" id="Q8GZP0"/>
<dbReference type="EC" id="3.2.2.22" evidence="6"/>
<dbReference type="SUPFAM" id="SSF56371">
    <property type="entry name" value="Ribosome inactivating proteins (RIP)"/>
    <property type="match status" value="1"/>
</dbReference>
<dbReference type="InterPro" id="IPR001574">
    <property type="entry name" value="Ribosome_inactivat_prot"/>
</dbReference>
<dbReference type="EMBL" id="AF457874">
    <property type="protein sequence ID" value="AAO15530.1"/>
    <property type="molecule type" value="mRNA"/>
</dbReference>
<protein>
    <recommendedName>
        <fullName evidence="6">rRNA N-glycosylase</fullName>
        <ecNumber evidence="6">3.2.2.22</ecNumber>
    </recommendedName>
</protein>
<sequence length="297" mass="33146">MKMWIVFATWLCCNIAIGSSLNAPVNYPTVKFTTHLASVGSYQTLMSALRVNLESKLESHNIPLLRKPSDITDQNKYLLVELTNYDTKRTVTLALTVLNVYVIGYKSGTKSFFLKDAPSDAKTLLFTDTTPKTLEVDTNYNNLGDRSKVGLGIPALKNAINILNQFDGVSTDQDFKHSLLIVIQMVSEAARFKFIQLKIEGGLLTQYLPKPDTISYQNNWSALSKSIQLADANGRLSESVTLKYEDGKDRVVFMVEQVQRDISLLLYHVGSTERLGEEKFGGVYADEAVEDELLSVI</sequence>
<dbReference type="GO" id="GO:0090729">
    <property type="term" value="F:toxin activity"/>
    <property type="evidence" value="ECO:0007669"/>
    <property type="project" value="UniProtKB-KW"/>
</dbReference>
<evidence type="ECO:0000256" key="3">
    <source>
        <dbReference type="ARBA" id="ARBA00022801"/>
    </source>
</evidence>
<comment type="catalytic activity">
    <reaction evidence="1 6">
        <text>Endohydrolysis of the N-glycosidic bond at one specific adenosine on the 28S rRNA.</text>
        <dbReference type="EC" id="3.2.2.22"/>
    </reaction>
</comment>
<dbReference type="PANTHER" id="PTHR33453:SF34">
    <property type="entry name" value="RIBOSOME-INACTIVATING PROTEIN"/>
    <property type="match status" value="1"/>
</dbReference>
<keyword evidence="3 6" id="KW-0378">Hydrolase</keyword>
<dbReference type="PRINTS" id="PR00396">
    <property type="entry name" value="SHIGARICIN"/>
</dbReference>
<dbReference type="InterPro" id="IPR017989">
    <property type="entry name" value="Ribosome_inactivat_1/2"/>
</dbReference>
<evidence type="ECO:0000256" key="4">
    <source>
        <dbReference type="ARBA" id="ARBA00022821"/>
    </source>
</evidence>